<reference evidence="3" key="1">
    <citation type="submission" date="2020-08" db="EMBL/GenBank/DDBJ databases">
        <title>Lewinella bacteria from marine environments.</title>
        <authorList>
            <person name="Zhong Y."/>
        </authorList>
    </citation>
    <scope>NUCLEOTIDE SEQUENCE</scope>
    <source>
        <strain evidence="3">KCTC 42187</strain>
    </source>
</reference>
<evidence type="ECO:0000313" key="4">
    <source>
        <dbReference type="Proteomes" id="UP000650081"/>
    </source>
</evidence>
<feature type="transmembrane region" description="Helical" evidence="1">
    <location>
        <begin position="173"/>
        <end position="193"/>
    </location>
</feature>
<dbReference type="EMBL" id="JACSIT010000135">
    <property type="protein sequence ID" value="MBC6995397.1"/>
    <property type="molecule type" value="Genomic_DNA"/>
</dbReference>
<dbReference type="SUPFAM" id="SSF48317">
    <property type="entry name" value="Acid phosphatase/Vanadium-dependent haloperoxidase"/>
    <property type="match status" value="1"/>
</dbReference>
<dbReference type="RefSeq" id="WP_187467429.1">
    <property type="nucleotide sequence ID" value="NZ_JACSIT010000135.1"/>
</dbReference>
<feature type="transmembrane region" description="Helical" evidence="1">
    <location>
        <begin position="21"/>
        <end position="41"/>
    </location>
</feature>
<dbReference type="Gene3D" id="1.20.144.10">
    <property type="entry name" value="Phosphatidic acid phosphatase type 2/haloperoxidase"/>
    <property type="match status" value="1"/>
</dbReference>
<gene>
    <name evidence="3" type="ORF">H9S92_14580</name>
</gene>
<comment type="caution">
    <text evidence="3">The sequence shown here is derived from an EMBL/GenBank/DDBJ whole genome shotgun (WGS) entry which is preliminary data.</text>
</comment>
<proteinExistence type="predicted"/>
<sequence>MVQENLSEKVEASPWRFVLNNWLFIGCTCLLLIINAWLLFISKQGDELVFINQYRSPFWDVFFKVGTHFAEPVAYFGVLVIVTAFSYRKGLFVVVAGVLAGVVSGLLKSYFGQARPMRWFFDNYEEIWHSLNHFEEEWRSWDPDSSFPSGHATSAFALYGLLAFFARTRKMRVTVLCFFLATMVCFSRMYLLYHFLRDITVGAGLGLCLAAITYYLHRQLWPNALWLNGGWLDRFSDLPAVRRRIPPPE</sequence>
<dbReference type="SMART" id="SM00014">
    <property type="entry name" value="acidPPc"/>
    <property type="match status" value="1"/>
</dbReference>
<feature type="transmembrane region" description="Helical" evidence="1">
    <location>
        <begin position="91"/>
        <end position="111"/>
    </location>
</feature>
<dbReference type="Proteomes" id="UP000650081">
    <property type="component" value="Unassembled WGS sequence"/>
</dbReference>
<feature type="transmembrane region" description="Helical" evidence="1">
    <location>
        <begin position="147"/>
        <end position="166"/>
    </location>
</feature>
<dbReference type="PANTHER" id="PTHR14969">
    <property type="entry name" value="SPHINGOSINE-1-PHOSPHATE PHOSPHOHYDROLASE"/>
    <property type="match status" value="1"/>
</dbReference>
<keyword evidence="1" id="KW-0472">Membrane</keyword>
<keyword evidence="1" id="KW-0812">Transmembrane</keyword>
<feature type="domain" description="Phosphatidic acid phosphatase type 2/haloperoxidase" evidence="2">
    <location>
        <begin position="89"/>
        <end position="214"/>
    </location>
</feature>
<dbReference type="InterPro" id="IPR000326">
    <property type="entry name" value="PAP2/HPO"/>
</dbReference>
<dbReference type="AlphaFoldDB" id="A0A923TE04"/>
<evidence type="ECO:0000259" key="2">
    <source>
        <dbReference type="SMART" id="SM00014"/>
    </source>
</evidence>
<accession>A0A923TE04</accession>
<dbReference type="PANTHER" id="PTHR14969:SF13">
    <property type="entry name" value="AT30094P"/>
    <property type="match status" value="1"/>
</dbReference>
<organism evidence="3 4">
    <name type="scientific">Neolewinella lacunae</name>
    <dbReference type="NCBI Taxonomy" id="1517758"/>
    <lineage>
        <taxon>Bacteria</taxon>
        <taxon>Pseudomonadati</taxon>
        <taxon>Bacteroidota</taxon>
        <taxon>Saprospiria</taxon>
        <taxon>Saprospirales</taxon>
        <taxon>Lewinellaceae</taxon>
        <taxon>Neolewinella</taxon>
    </lineage>
</organism>
<dbReference type="Pfam" id="PF01569">
    <property type="entry name" value="PAP2"/>
    <property type="match status" value="1"/>
</dbReference>
<keyword evidence="4" id="KW-1185">Reference proteome</keyword>
<name>A0A923TE04_9BACT</name>
<dbReference type="InterPro" id="IPR036938">
    <property type="entry name" value="PAP2/HPO_sf"/>
</dbReference>
<keyword evidence="1" id="KW-1133">Transmembrane helix</keyword>
<evidence type="ECO:0000313" key="3">
    <source>
        <dbReference type="EMBL" id="MBC6995397.1"/>
    </source>
</evidence>
<feature type="transmembrane region" description="Helical" evidence="1">
    <location>
        <begin position="61"/>
        <end position="84"/>
    </location>
</feature>
<protein>
    <submittedName>
        <fullName evidence="3">Phosphatase PAP2 family protein</fullName>
    </submittedName>
</protein>
<evidence type="ECO:0000256" key="1">
    <source>
        <dbReference type="SAM" id="Phobius"/>
    </source>
</evidence>
<feature type="transmembrane region" description="Helical" evidence="1">
    <location>
        <begin position="199"/>
        <end position="216"/>
    </location>
</feature>